<keyword evidence="1" id="KW-0472">Membrane</keyword>
<reference evidence="2 3" key="1">
    <citation type="submission" date="2014-08" db="EMBL/GenBank/DDBJ databases">
        <authorList>
            <person name="den Bakker H.C."/>
        </authorList>
    </citation>
    <scope>NUCLEOTIDE SEQUENCE [LARGE SCALE GENOMIC DNA]</scope>
    <source>
        <strain evidence="2 3">DSM 18334</strain>
    </source>
</reference>
<evidence type="ECO:0000313" key="3">
    <source>
        <dbReference type="Proteomes" id="UP000029734"/>
    </source>
</evidence>
<dbReference type="eggNOG" id="ENOG50305JP">
    <property type="taxonomic scope" value="Bacteria"/>
</dbReference>
<keyword evidence="3" id="KW-1185">Reference proteome</keyword>
<dbReference type="EMBL" id="JQCR01000001">
    <property type="protein sequence ID" value="KGE20766.1"/>
    <property type="molecule type" value="Genomic_DNA"/>
</dbReference>
<feature type="transmembrane region" description="Helical" evidence="1">
    <location>
        <begin position="56"/>
        <end position="80"/>
    </location>
</feature>
<sequence length="224" mass="24900">MNFRNLMSFHWKDYRRAALTLFSVLILVDLLQVVLWRFFPSMDTGDANNLFGINRVIILIFTVINVIVTASITFPLMVGFSVTRRNFYATTLLALVLFCISAALVESLLFELGKSVLPTLEMEVSSGKPFLTHWYVFTVSLLLVGLIALLISSSFTRLGASLGTLSVVAYIVILNLFANIMPSLDFIDEPGMVTLVSDTPLMLIVIALLGIVGWLLFRRASVKV</sequence>
<evidence type="ECO:0000256" key="1">
    <source>
        <dbReference type="SAM" id="Phobius"/>
    </source>
</evidence>
<evidence type="ECO:0000313" key="2">
    <source>
        <dbReference type="EMBL" id="KGE20766.1"/>
    </source>
</evidence>
<comment type="caution">
    <text evidence="2">The sequence shown here is derived from an EMBL/GenBank/DDBJ whole genome shotgun (WGS) entry which is preliminary data.</text>
</comment>
<dbReference type="Proteomes" id="UP000029734">
    <property type="component" value="Unassembled WGS sequence"/>
</dbReference>
<dbReference type="AlphaFoldDB" id="A0A098MFD7"/>
<dbReference type="OrthoDB" id="2624854at2"/>
<keyword evidence="1" id="KW-0812">Transmembrane</keyword>
<feature type="transmembrane region" description="Helical" evidence="1">
    <location>
        <begin position="87"/>
        <end position="110"/>
    </location>
</feature>
<keyword evidence="1" id="KW-1133">Transmembrane helix</keyword>
<feature type="transmembrane region" description="Helical" evidence="1">
    <location>
        <begin position="200"/>
        <end position="217"/>
    </location>
</feature>
<accession>A0A098MFD7</accession>
<protein>
    <submittedName>
        <fullName evidence="2">Uncharacterized protein</fullName>
    </submittedName>
</protein>
<gene>
    <name evidence="2" type="ORF">PWYN_00880</name>
</gene>
<reference evidence="2 3" key="2">
    <citation type="submission" date="2014-10" db="EMBL/GenBank/DDBJ databases">
        <title>Comparative genomics of the Paenibacillus odorifer group.</title>
        <authorList>
            <person name="Tsai Y.-C."/>
            <person name="Martin N."/>
            <person name="Korlach J."/>
            <person name="Wiedmann M."/>
        </authorList>
    </citation>
    <scope>NUCLEOTIDE SEQUENCE [LARGE SCALE GENOMIC DNA]</scope>
    <source>
        <strain evidence="2 3">DSM 18334</strain>
    </source>
</reference>
<feature type="transmembrane region" description="Helical" evidence="1">
    <location>
        <begin position="130"/>
        <end position="151"/>
    </location>
</feature>
<proteinExistence type="predicted"/>
<dbReference type="RefSeq" id="WP_036647396.1">
    <property type="nucleotide sequence ID" value="NZ_JQCR01000001.1"/>
</dbReference>
<name>A0A098MFD7_9BACL</name>
<feature type="transmembrane region" description="Helical" evidence="1">
    <location>
        <begin position="158"/>
        <end position="180"/>
    </location>
</feature>
<organism evidence="2 3">
    <name type="scientific">Paenibacillus wynnii</name>
    <dbReference type="NCBI Taxonomy" id="268407"/>
    <lineage>
        <taxon>Bacteria</taxon>
        <taxon>Bacillati</taxon>
        <taxon>Bacillota</taxon>
        <taxon>Bacilli</taxon>
        <taxon>Bacillales</taxon>
        <taxon>Paenibacillaceae</taxon>
        <taxon>Paenibacillus</taxon>
    </lineage>
</organism>
<dbReference type="STRING" id="268407.PWYN_00880"/>